<evidence type="ECO:0000313" key="2">
    <source>
        <dbReference type="EMBL" id="SJZ57333.1"/>
    </source>
</evidence>
<dbReference type="STRING" id="261392.SAMN02745149_01699"/>
<evidence type="ECO:0008006" key="4">
    <source>
        <dbReference type="Google" id="ProtNLM"/>
    </source>
</evidence>
<keyword evidence="1" id="KW-1133">Transmembrane helix</keyword>
<dbReference type="AlphaFoldDB" id="A0A1T4LRL6"/>
<dbReference type="PROSITE" id="PS51257">
    <property type="entry name" value="PROKAR_LIPOPROTEIN"/>
    <property type="match status" value="1"/>
</dbReference>
<gene>
    <name evidence="2" type="ORF">SAMN02745149_01699</name>
</gene>
<name>A0A1T4LRL6_TREPO</name>
<feature type="transmembrane region" description="Helical" evidence="1">
    <location>
        <begin position="7"/>
        <end position="23"/>
    </location>
</feature>
<reference evidence="2 3" key="1">
    <citation type="submission" date="2017-02" db="EMBL/GenBank/DDBJ databases">
        <authorList>
            <person name="Peterson S.W."/>
        </authorList>
    </citation>
    <scope>NUCLEOTIDE SEQUENCE [LARGE SCALE GENOMIC DNA]</scope>
    <source>
        <strain evidence="2 3">ATCC BAA-908</strain>
    </source>
</reference>
<organism evidence="2 3">
    <name type="scientific">Treponema porcinum</name>
    <dbReference type="NCBI Taxonomy" id="261392"/>
    <lineage>
        <taxon>Bacteria</taxon>
        <taxon>Pseudomonadati</taxon>
        <taxon>Spirochaetota</taxon>
        <taxon>Spirochaetia</taxon>
        <taxon>Spirochaetales</taxon>
        <taxon>Treponemataceae</taxon>
        <taxon>Treponema</taxon>
    </lineage>
</organism>
<proteinExistence type="predicted"/>
<accession>A0A1T4LRL6</accession>
<sequence>MRQRIKFLIYIPFIFLFSFLIFSCSRKNSQSVENQAEISRTQAELTALLQNTELDSVSRYAIINQIATNLIAVNDQQGLILFLTGWVEEHPDDIYNAYWLLMTAYAYMSSGAEPVAEYYFDRILQGYQDLLVKGNSVHFICLQNLIQISKTPRNRIRYFNDLINRFPANVSITELYLRLALEYEKESEWNEALKAYSIFLAQPDASTIQISGEPNAYKKARQLVGFSNSPKDWTFESLDALESAVKRAIQNYDWRSLDKYKAKVNFFSMSWKQDEMDPNAQEEFSMRNFMRGNRVRFAKELDSDSNSNEAYLRTWGWSQYVSVWYLYFRKVNFPLDPDIHGNWEWAGIYMGEKL</sequence>
<keyword evidence="1" id="KW-0812">Transmembrane</keyword>
<evidence type="ECO:0000313" key="3">
    <source>
        <dbReference type="Proteomes" id="UP000190423"/>
    </source>
</evidence>
<evidence type="ECO:0000256" key="1">
    <source>
        <dbReference type="SAM" id="Phobius"/>
    </source>
</evidence>
<keyword evidence="1" id="KW-0472">Membrane</keyword>
<dbReference type="GeneID" id="78316982"/>
<dbReference type="RefSeq" id="WP_078933598.1">
    <property type="nucleotide sequence ID" value="NZ_FUWG01000012.1"/>
</dbReference>
<protein>
    <recommendedName>
        <fullName evidence="4">Tetratricopeptide repeat-containing protein</fullName>
    </recommendedName>
</protein>
<dbReference type="Proteomes" id="UP000190423">
    <property type="component" value="Unassembled WGS sequence"/>
</dbReference>
<dbReference type="OrthoDB" id="350162at2"/>
<dbReference type="EMBL" id="FUWG01000012">
    <property type="protein sequence ID" value="SJZ57333.1"/>
    <property type="molecule type" value="Genomic_DNA"/>
</dbReference>
<keyword evidence="3" id="KW-1185">Reference proteome</keyword>